<dbReference type="NCBIfam" id="TIGR00544">
    <property type="entry name" value="lgt"/>
    <property type="match status" value="1"/>
</dbReference>
<sequence length="269" mass="30251">MLLATWTHHWDPFLIRFSENFGIRYYGLAYVLGFLVAAWLFARYWRAGRSQLPAAQISDFMLAIILGVMIGGRLGSFVLYHPDQLWSDPLSLFRVWEGGMASHGGMIGVTVAVWWFARSRRLPFLHLADLIVSAAPAGLLFGRIANFINGELWGKPTTVPWAVVFANTGGGNLPRHPSQLYEAALEGALLLAFMQWRFWRSDIVQRTPGRLSGEFLLGYALVRAFGEMFREPDEGVSLILGLSRGTFYSFFLVIGGILLILWSRRHAKA</sequence>
<dbReference type="GO" id="GO:0042158">
    <property type="term" value="P:lipoprotein biosynthetic process"/>
    <property type="evidence" value="ECO:0007669"/>
    <property type="project" value="UniProtKB-UniRule"/>
</dbReference>
<dbReference type="GO" id="GO:0005886">
    <property type="term" value="C:plasma membrane"/>
    <property type="evidence" value="ECO:0007669"/>
    <property type="project" value="UniProtKB-SubCell"/>
</dbReference>
<feature type="transmembrane region" description="Helical" evidence="7">
    <location>
        <begin position="23"/>
        <end position="45"/>
    </location>
</feature>
<keyword evidence="2 7" id="KW-1003">Cell membrane</keyword>
<dbReference type="Pfam" id="PF01790">
    <property type="entry name" value="LGT"/>
    <property type="match status" value="1"/>
</dbReference>
<dbReference type="KEGG" id="ote:Oter_3365"/>
<evidence type="ECO:0000256" key="7">
    <source>
        <dbReference type="HAMAP-Rule" id="MF_01147"/>
    </source>
</evidence>
<dbReference type="HAMAP" id="MF_01147">
    <property type="entry name" value="Lgt"/>
    <property type="match status" value="1"/>
</dbReference>
<dbReference type="InterPro" id="IPR001640">
    <property type="entry name" value="Lgt"/>
</dbReference>
<evidence type="ECO:0000256" key="3">
    <source>
        <dbReference type="ARBA" id="ARBA00022679"/>
    </source>
</evidence>
<dbReference type="RefSeq" id="WP_012376171.1">
    <property type="nucleotide sequence ID" value="NC_010571.1"/>
</dbReference>
<comment type="function">
    <text evidence="7">Catalyzes the transfer of the diacylglyceryl group from phosphatidylglycerol to the sulfhydryl group of the N-terminal cysteine of a prolipoprotein, the first step in the formation of mature lipoproteins.</text>
</comment>
<evidence type="ECO:0000313" key="9">
    <source>
        <dbReference type="Proteomes" id="UP000007013"/>
    </source>
</evidence>
<dbReference type="UniPathway" id="UPA00664"/>
<organism evidence="8 9">
    <name type="scientific">Opitutus terrae (strain DSM 11246 / JCM 15787 / PB90-1)</name>
    <dbReference type="NCBI Taxonomy" id="452637"/>
    <lineage>
        <taxon>Bacteria</taxon>
        <taxon>Pseudomonadati</taxon>
        <taxon>Verrucomicrobiota</taxon>
        <taxon>Opitutia</taxon>
        <taxon>Opitutales</taxon>
        <taxon>Opitutaceae</taxon>
        <taxon>Opitutus</taxon>
    </lineage>
</organism>
<dbReference type="Proteomes" id="UP000007013">
    <property type="component" value="Chromosome"/>
</dbReference>
<feature type="transmembrane region" description="Helical" evidence="7">
    <location>
        <begin position="100"/>
        <end position="117"/>
    </location>
</feature>
<keyword evidence="5 7" id="KW-1133">Transmembrane helix</keyword>
<dbReference type="EC" id="2.5.1.145" evidence="7"/>
<feature type="transmembrane region" description="Helical" evidence="7">
    <location>
        <begin position="57"/>
        <end position="80"/>
    </location>
</feature>
<dbReference type="PROSITE" id="PS01311">
    <property type="entry name" value="LGT"/>
    <property type="match status" value="1"/>
</dbReference>
<protein>
    <recommendedName>
        <fullName evidence="7">Phosphatidylglycerol--prolipoprotein diacylglyceryl transferase</fullName>
        <ecNumber evidence="7">2.5.1.145</ecNumber>
    </recommendedName>
</protein>
<dbReference type="HOGENOM" id="CLU_013386_1_0_0"/>
<comment type="pathway">
    <text evidence="7">Protein modification; lipoprotein biosynthesis (diacylglyceryl transfer).</text>
</comment>
<feature type="binding site" evidence="7">
    <location>
        <position position="143"/>
    </location>
    <ligand>
        <name>a 1,2-diacyl-sn-glycero-3-phospho-(1'-sn-glycerol)</name>
        <dbReference type="ChEBI" id="CHEBI:64716"/>
    </ligand>
</feature>
<keyword evidence="9" id="KW-1185">Reference proteome</keyword>
<comment type="subcellular location">
    <subcellularLocation>
        <location evidence="7">Cell inner membrane</location>
        <topology evidence="7">Multi-pass membrane protein</topology>
    </subcellularLocation>
</comment>
<keyword evidence="7" id="KW-0997">Cell inner membrane</keyword>
<dbReference type="OrthoDB" id="871140at2"/>
<name>B1ZU76_OPITP</name>
<feature type="transmembrane region" description="Helical" evidence="7">
    <location>
        <begin position="124"/>
        <end position="145"/>
    </location>
</feature>
<gene>
    <name evidence="7" type="primary">lgt</name>
    <name evidence="8" type="ordered locus">Oter_3365</name>
</gene>
<evidence type="ECO:0000313" key="8">
    <source>
        <dbReference type="EMBL" id="ACB76642.1"/>
    </source>
</evidence>
<reference evidence="8 9" key="1">
    <citation type="journal article" date="2011" name="J. Bacteriol.">
        <title>Genome sequence of the verrucomicrobium Opitutus terrae PB90-1, an abundant inhabitant of rice paddy soil ecosystems.</title>
        <authorList>
            <person name="van Passel M.W."/>
            <person name="Kant R."/>
            <person name="Palva A."/>
            <person name="Copeland A."/>
            <person name="Lucas S."/>
            <person name="Lapidus A."/>
            <person name="Glavina del Rio T."/>
            <person name="Pitluck S."/>
            <person name="Goltsman E."/>
            <person name="Clum A."/>
            <person name="Sun H."/>
            <person name="Schmutz J."/>
            <person name="Larimer F.W."/>
            <person name="Land M.L."/>
            <person name="Hauser L."/>
            <person name="Kyrpides N."/>
            <person name="Mikhailova N."/>
            <person name="Richardson P.P."/>
            <person name="Janssen P.H."/>
            <person name="de Vos W.M."/>
            <person name="Smidt H."/>
        </authorList>
    </citation>
    <scope>NUCLEOTIDE SEQUENCE [LARGE SCALE GENOMIC DNA]</scope>
    <source>
        <strain evidence="9">DSM 11246 / JCM 15787 / PB90-1</strain>
    </source>
</reference>
<evidence type="ECO:0000256" key="2">
    <source>
        <dbReference type="ARBA" id="ARBA00022475"/>
    </source>
</evidence>
<comment type="similarity">
    <text evidence="1 7">Belongs to the Lgt family.</text>
</comment>
<proteinExistence type="inferred from homology"/>
<keyword evidence="4 7" id="KW-0812">Transmembrane</keyword>
<evidence type="ECO:0000256" key="1">
    <source>
        <dbReference type="ARBA" id="ARBA00007150"/>
    </source>
</evidence>
<dbReference type="PANTHER" id="PTHR30589:SF0">
    <property type="entry name" value="PHOSPHATIDYLGLYCEROL--PROLIPOPROTEIN DIACYLGLYCERYL TRANSFERASE"/>
    <property type="match status" value="1"/>
</dbReference>
<keyword evidence="6 7" id="KW-0472">Membrane</keyword>
<keyword evidence="3 7" id="KW-0808">Transferase</keyword>
<dbReference type="AlphaFoldDB" id="B1ZU76"/>
<dbReference type="STRING" id="452637.Oter_3365"/>
<keyword evidence="8" id="KW-0449">Lipoprotein</keyword>
<evidence type="ECO:0000256" key="6">
    <source>
        <dbReference type="ARBA" id="ARBA00023136"/>
    </source>
</evidence>
<dbReference type="GO" id="GO:0008961">
    <property type="term" value="F:phosphatidylglycerol-prolipoprotein diacylglyceryl transferase activity"/>
    <property type="evidence" value="ECO:0007669"/>
    <property type="project" value="UniProtKB-UniRule"/>
</dbReference>
<dbReference type="eggNOG" id="COG0682">
    <property type="taxonomic scope" value="Bacteria"/>
</dbReference>
<accession>B1ZU76</accession>
<comment type="catalytic activity">
    <reaction evidence="7">
        <text>L-cysteinyl-[prolipoprotein] + a 1,2-diacyl-sn-glycero-3-phospho-(1'-sn-glycerol) = an S-1,2-diacyl-sn-glyceryl-L-cysteinyl-[prolipoprotein] + sn-glycerol 1-phosphate + H(+)</text>
        <dbReference type="Rhea" id="RHEA:56712"/>
        <dbReference type="Rhea" id="RHEA-COMP:14679"/>
        <dbReference type="Rhea" id="RHEA-COMP:14680"/>
        <dbReference type="ChEBI" id="CHEBI:15378"/>
        <dbReference type="ChEBI" id="CHEBI:29950"/>
        <dbReference type="ChEBI" id="CHEBI:57685"/>
        <dbReference type="ChEBI" id="CHEBI:64716"/>
        <dbReference type="ChEBI" id="CHEBI:140658"/>
        <dbReference type="EC" id="2.5.1.145"/>
    </reaction>
</comment>
<evidence type="ECO:0000256" key="4">
    <source>
        <dbReference type="ARBA" id="ARBA00022692"/>
    </source>
</evidence>
<evidence type="ECO:0000256" key="5">
    <source>
        <dbReference type="ARBA" id="ARBA00022989"/>
    </source>
</evidence>
<dbReference type="PANTHER" id="PTHR30589">
    <property type="entry name" value="PROLIPOPROTEIN DIACYLGLYCERYL TRANSFERASE"/>
    <property type="match status" value="1"/>
</dbReference>
<dbReference type="EMBL" id="CP001032">
    <property type="protein sequence ID" value="ACB76642.1"/>
    <property type="molecule type" value="Genomic_DNA"/>
</dbReference>
<feature type="transmembrane region" description="Helical" evidence="7">
    <location>
        <begin position="246"/>
        <end position="263"/>
    </location>
</feature>